<keyword evidence="1" id="KW-0812">Transmembrane</keyword>
<gene>
    <name evidence="2" type="ORF">RS130_20800</name>
</gene>
<keyword evidence="1" id="KW-1133">Transmembrane helix</keyword>
<keyword evidence="1" id="KW-0472">Membrane</keyword>
<proteinExistence type="predicted"/>
<evidence type="ECO:0000313" key="3">
    <source>
        <dbReference type="Proteomes" id="UP001247805"/>
    </source>
</evidence>
<evidence type="ECO:0000313" key="2">
    <source>
        <dbReference type="EMBL" id="MDU0356007.1"/>
    </source>
</evidence>
<accession>A0ABU3T1E9</accession>
<keyword evidence="3" id="KW-1185">Reference proteome</keyword>
<dbReference type="RefSeq" id="WP_316027517.1">
    <property type="nucleotide sequence ID" value="NZ_JAWDIO010000002.1"/>
</dbReference>
<evidence type="ECO:0000256" key="1">
    <source>
        <dbReference type="SAM" id="Phobius"/>
    </source>
</evidence>
<reference evidence="2 3" key="1">
    <citation type="submission" date="2023-10" db="EMBL/GenBank/DDBJ databases">
        <title>Glaciecola aquimarina strain GGW-M5 nov., isolated from a coastal seawater.</title>
        <authorList>
            <person name="Bayburt H."/>
            <person name="Kim J.M."/>
            <person name="Choi B.J."/>
            <person name="Jeon C.O."/>
        </authorList>
    </citation>
    <scope>NUCLEOTIDE SEQUENCE [LARGE SCALE GENOMIC DNA]</scope>
    <source>
        <strain evidence="2 3">KCTC 32108</strain>
    </source>
</reference>
<name>A0ABU3T1E9_9ALTE</name>
<protein>
    <submittedName>
        <fullName evidence="2">3-phosphoshikimate 1-carboxyvinyltransferase</fullName>
    </submittedName>
</protein>
<comment type="caution">
    <text evidence="2">The sequence shown here is derived from an EMBL/GenBank/DDBJ whole genome shotgun (WGS) entry which is preliminary data.</text>
</comment>
<organism evidence="2 3">
    <name type="scientific">Paraglaciecola aquimarina</name>
    <dbReference type="NCBI Taxonomy" id="1235557"/>
    <lineage>
        <taxon>Bacteria</taxon>
        <taxon>Pseudomonadati</taxon>
        <taxon>Pseudomonadota</taxon>
        <taxon>Gammaproteobacteria</taxon>
        <taxon>Alteromonadales</taxon>
        <taxon>Alteromonadaceae</taxon>
        <taxon>Paraglaciecola</taxon>
    </lineage>
</organism>
<dbReference type="EMBL" id="JAWDIO010000002">
    <property type="protein sequence ID" value="MDU0356007.1"/>
    <property type="molecule type" value="Genomic_DNA"/>
</dbReference>
<feature type="transmembrane region" description="Helical" evidence="1">
    <location>
        <begin position="88"/>
        <end position="112"/>
    </location>
</feature>
<dbReference type="Proteomes" id="UP001247805">
    <property type="component" value="Unassembled WGS sequence"/>
</dbReference>
<sequence>MAIKRPISVHEDPALQNLLAKVPDRVKDSFNEEQLSHLRNAIVNRQWRNHAIDVRGTIPWFKYRYYYVFIAGKNKRELSRAEQKASRLINTVFVASFLAISVTLGLIVLYLIKSALGINLFDGFSLGLWGWFKSIWA</sequence>